<keyword evidence="3" id="KW-1185">Reference proteome</keyword>
<feature type="domain" description="NACHT-NTPase and P-loop NTPases N-terminal" evidence="1">
    <location>
        <begin position="10"/>
        <end position="130"/>
    </location>
</feature>
<reference evidence="2 3" key="1">
    <citation type="journal article" date="2015" name="Genome Announc.">
        <title>Draft Genome Sequence and Gene Annotation of the Entomopathogenic Fungus Verticillium hemipterigenum.</title>
        <authorList>
            <person name="Horn F."/>
            <person name="Habel A."/>
            <person name="Scharf D.H."/>
            <person name="Dworschak J."/>
            <person name="Brakhage A.A."/>
            <person name="Guthke R."/>
            <person name="Hertweck C."/>
            <person name="Linde J."/>
        </authorList>
    </citation>
    <scope>NUCLEOTIDE SEQUENCE [LARGE SCALE GENOMIC DNA]</scope>
</reference>
<dbReference type="OrthoDB" id="674604at2759"/>
<gene>
    <name evidence="2" type="ORF">VHEMI09253</name>
</gene>
<dbReference type="AlphaFoldDB" id="A0A0A1TFZ9"/>
<evidence type="ECO:0000313" key="2">
    <source>
        <dbReference type="EMBL" id="CEJ93679.1"/>
    </source>
</evidence>
<dbReference type="EMBL" id="CDHN01000006">
    <property type="protein sequence ID" value="CEJ93679.1"/>
    <property type="molecule type" value="Genomic_DNA"/>
</dbReference>
<dbReference type="HOGENOM" id="CLU_080513_1_0_1"/>
<proteinExistence type="predicted"/>
<evidence type="ECO:0000259" key="1">
    <source>
        <dbReference type="Pfam" id="PF17107"/>
    </source>
</evidence>
<name>A0A0A1TFZ9_9HYPO</name>
<organism evidence="2 3">
    <name type="scientific">[Torrubiella] hemipterigena</name>
    <dbReference type="NCBI Taxonomy" id="1531966"/>
    <lineage>
        <taxon>Eukaryota</taxon>
        <taxon>Fungi</taxon>
        <taxon>Dikarya</taxon>
        <taxon>Ascomycota</taxon>
        <taxon>Pezizomycotina</taxon>
        <taxon>Sordariomycetes</taxon>
        <taxon>Hypocreomycetidae</taxon>
        <taxon>Hypocreales</taxon>
        <taxon>Clavicipitaceae</taxon>
        <taxon>Clavicipitaceae incertae sedis</taxon>
        <taxon>'Torrubiella' clade</taxon>
    </lineage>
</organism>
<dbReference type="InterPro" id="IPR031352">
    <property type="entry name" value="SesA"/>
</dbReference>
<dbReference type="Pfam" id="PF17107">
    <property type="entry name" value="SesA"/>
    <property type="match status" value="1"/>
</dbReference>
<dbReference type="Proteomes" id="UP000039046">
    <property type="component" value="Unassembled WGS sequence"/>
</dbReference>
<sequence length="151" mass="16535">MSGAEVLGIISTVISIIDTTIQLSITIKDEASLPSNFKTVAAKLPLIAKLLDNTERYVEEEANNDLASTFLAILRDCEEKATKLQVLFEKVVPANGDSRVDRYIKAARTIGNGGRVETLMKAILDGLQLLMTTFPRVTSRRGLENLTKAIE</sequence>
<evidence type="ECO:0000313" key="3">
    <source>
        <dbReference type="Proteomes" id="UP000039046"/>
    </source>
</evidence>
<protein>
    <recommendedName>
        <fullName evidence="1">NACHT-NTPase and P-loop NTPases N-terminal domain-containing protein</fullName>
    </recommendedName>
</protein>
<accession>A0A0A1TFZ9</accession>